<dbReference type="PRINTS" id="PR00081">
    <property type="entry name" value="GDHRDH"/>
</dbReference>
<dbReference type="RefSeq" id="WP_195899666.1">
    <property type="nucleotide sequence ID" value="NZ_JADOGI010000133.1"/>
</dbReference>
<dbReference type="Pfam" id="PF13561">
    <property type="entry name" value="adh_short_C2"/>
    <property type="match status" value="1"/>
</dbReference>
<comment type="similarity">
    <text evidence="1">Belongs to the short-chain dehydrogenases/reductases (SDR) family.</text>
</comment>
<evidence type="ECO:0000256" key="1">
    <source>
        <dbReference type="ARBA" id="ARBA00006484"/>
    </source>
</evidence>
<sequence>MDLGIAGKVAIVTAAGSGLGQAIARALAAEGVHVAVTGRALARLDDTVRACAASGVRVLPVEWDLREHARSADVAAQVAAELGPADILVNNTGGPPASPAAGQPAKLWEEQYAAMVLPVIGLTDAVLGGMRERGWGRILTSTSSGAIAPIPNLGISNTLRASLHGWSKTLSKEVAAAGITSNVIVPGRVATARTAALDEARAGREGVSVEEVERASRATIPAGRYGDPEEYGTVAAFLVSARAGYINGSVIRVDGGLIPSI</sequence>
<accession>A0A931AF16</accession>
<dbReference type="AlphaFoldDB" id="A0A931AF16"/>
<dbReference type="PANTHER" id="PTHR42879">
    <property type="entry name" value="3-OXOACYL-(ACYL-CARRIER-PROTEIN) REDUCTASE"/>
    <property type="match status" value="1"/>
</dbReference>
<protein>
    <submittedName>
        <fullName evidence="2">SDR family oxidoreductase</fullName>
    </submittedName>
</protein>
<dbReference type="Gene3D" id="3.40.50.720">
    <property type="entry name" value="NAD(P)-binding Rossmann-like Domain"/>
    <property type="match status" value="1"/>
</dbReference>
<dbReference type="PANTHER" id="PTHR42879:SF6">
    <property type="entry name" value="NADPH-DEPENDENT REDUCTASE BACG"/>
    <property type="match status" value="1"/>
</dbReference>
<dbReference type="EMBL" id="JADOGI010000133">
    <property type="protein sequence ID" value="MBF8190753.1"/>
    <property type="molecule type" value="Genomic_DNA"/>
</dbReference>
<evidence type="ECO:0000313" key="3">
    <source>
        <dbReference type="Proteomes" id="UP000605361"/>
    </source>
</evidence>
<evidence type="ECO:0000313" key="2">
    <source>
        <dbReference type="EMBL" id="MBF8190753.1"/>
    </source>
</evidence>
<proteinExistence type="inferred from homology"/>
<dbReference type="InterPro" id="IPR002347">
    <property type="entry name" value="SDR_fam"/>
</dbReference>
<dbReference type="InterPro" id="IPR036291">
    <property type="entry name" value="NAD(P)-bd_dom_sf"/>
</dbReference>
<comment type="caution">
    <text evidence="2">The sequence shown here is derived from an EMBL/GenBank/DDBJ whole genome shotgun (WGS) entry which is preliminary data.</text>
</comment>
<reference evidence="2" key="1">
    <citation type="submission" date="2020-11" db="EMBL/GenBank/DDBJ databases">
        <title>Whole-genome analyses of Nonomuraea sp. K274.</title>
        <authorList>
            <person name="Veyisoglu A."/>
        </authorList>
    </citation>
    <scope>NUCLEOTIDE SEQUENCE</scope>
    <source>
        <strain evidence="2">K274</strain>
    </source>
</reference>
<name>A0A931AF16_9ACTN</name>
<dbReference type="Proteomes" id="UP000605361">
    <property type="component" value="Unassembled WGS sequence"/>
</dbReference>
<organism evidence="2 3">
    <name type="scientific">Nonomuraea cypriaca</name>
    <dbReference type="NCBI Taxonomy" id="1187855"/>
    <lineage>
        <taxon>Bacteria</taxon>
        <taxon>Bacillati</taxon>
        <taxon>Actinomycetota</taxon>
        <taxon>Actinomycetes</taxon>
        <taxon>Streptosporangiales</taxon>
        <taxon>Streptosporangiaceae</taxon>
        <taxon>Nonomuraea</taxon>
    </lineage>
</organism>
<keyword evidence="3" id="KW-1185">Reference proteome</keyword>
<gene>
    <name evidence="2" type="ORF">ITP53_34605</name>
</gene>
<dbReference type="InterPro" id="IPR050259">
    <property type="entry name" value="SDR"/>
</dbReference>
<dbReference type="SUPFAM" id="SSF51735">
    <property type="entry name" value="NAD(P)-binding Rossmann-fold domains"/>
    <property type="match status" value="1"/>
</dbReference>